<feature type="compositionally biased region" description="Basic residues" evidence="1">
    <location>
        <begin position="424"/>
        <end position="436"/>
    </location>
</feature>
<accession>W7A616</accession>
<feature type="region of interest" description="Disordered" evidence="1">
    <location>
        <begin position="908"/>
        <end position="962"/>
    </location>
</feature>
<dbReference type="GeneID" id="20036245"/>
<feature type="region of interest" description="Disordered" evidence="1">
    <location>
        <begin position="1283"/>
        <end position="1315"/>
    </location>
</feature>
<evidence type="ECO:0000313" key="2">
    <source>
        <dbReference type="EMBL" id="EUD68572.1"/>
    </source>
</evidence>
<sequence>MNSKILEVLNLIDEKSFKKCEKVITAGLKAKKNEKLYLLLKCLLHSHLNEIKECKQILETLEVDDSDENVFYILRTIYTNMNEGGKLITLYEEKMKKAESGKNGLSITNGSSGNVGSAIVSRSNNITSSSNSVSTNISSNNVRVAQKEKVNVERILRNLFDFCLNTSYFKKGSNLSLKLYKQTNDSKYLLYNSYLLYMNNSSNNPQIYNLALNFLKNYKCYNNNKVTENFSFFLVFFFINIKLRNYDECIRILEYAKSNYFFLNPLQYQVYKMYIQFIFNKLESCIEVLVELIKELPENSDYYILYIDLIIYLLNKHNPEMKVENVFNLYKNDLMYLEFFQKCFIHVCFQKVKTFPENIYTFWNYIEVEGQEGSGGSPSYYKDVMNSVLSIDQMSVSTENEMGASGADGESDPNDFGSDNSHAGSKHHQGGKKGKGKRECHTPFESITKKLDSLIEDYKNDVLKIYKERDVKVYLYMLLSFILKQSKNYNLFYSIKNHLSLLKDDMVAILIVFVKIILKKLYVAISTEMKALSKGNFPGNELTREKKKKILLFYKQIYNFEQLLYVMYKKDVHESFNRIFSMFIQMTNNMDLKLRDDNFVVLLVEMALYLDKYNLCESEQKSSLDEAVTNLHNLVNSTCDELNLGGCKSVDEFIGPIGSYECAVVDGEEGTIATNGEKTSHENNPQAYHIPNVQNGSTTIFEINGEEKNERDIKLTNRTYYIAALSVLKYSYNYRIRMTEKENEEKKVKPILNNEYINVLVLMIYLNNVIGNFTNFSTLIDKLNIKNIQLITYSPILFIHTYSYSYFSYAENLVKNILNYYTVQQRNLKNSISKCFQNNSIFKVNEISNAYFLNSSNIIFYFIKLLYIFKKQLEATRGVFHFSMFGSVKKDYTIHNEYCTKFPPMKEISSGRMSRSEKTSEARKSANGNTAGAKEPALNSSNTKGGLDHDGRSNGSVCTSPMGNPPSHNEFFGMLKRLNEDNLAEEHDFKSNYSKLMLDKFNFLTIDNQTILIKFNVPSFRYTLYKSYDTFFYNHILYETLNPLEEFQFLKQMKILNTTEANSVNLLKDIKTVYPMILLSNFYNLKGSVYLTSHEKILGCKNMGDVLRHSDKNVSQDCAESSNELPFDKIKEHASYSMSDHEINFFINSNIYVSFDKDNYNYRNKYICKWNRPKFQFNQNSFSSPFNICLTELFNYPIQTLYLNSVILNTVMYLFHKSFTYFSITDEVRKTKMISKAKCAFLYLTYIVSYYQLTEGLSDGDRLYMQKELDDFTTGEDMCHLKRENDPVKNNDGAVPKQVIPSVESPSRNDKKTTGKDYIPLDPVFKKKYGQDVFKRYQIMQAAYHNDMYSKNAALHYKSLLLNLNMYIRILAGDSNVKEFTDKLQFLDNIIYLTVSNELNVFKQILAKDDSYQIINMSCLFKQYNYLLHNVTIFTLIIQSIYSHGRKKVCSENNMLIKSYLMRKVLLLCDVNKNLLSLSEVLDNYNPVKTSEVLKKFELELAGEIAVSCKQHVLNLYNLFNGKMLIIKSYL</sequence>
<feature type="region of interest" description="Disordered" evidence="1">
    <location>
        <begin position="400"/>
        <end position="440"/>
    </location>
</feature>
<dbReference type="VEuPathDB" id="PlasmoDB:C922_00971"/>
<feature type="compositionally biased region" description="Polar residues" evidence="1">
    <location>
        <begin position="953"/>
        <end position="962"/>
    </location>
</feature>
<gene>
    <name evidence="2" type="ORF">C922_00971</name>
</gene>
<protein>
    <submittedName>
        <fullName evidence="2">Uncharacterized protein</fullName>
    </submittedName>
</protein>
<name>W7A616_9APIC</name>
<keyword evidence="3" id="KW-1185">Reference proteome</keyword>
<reference evidence="2 3" key="1">
    <citation type="submission" date="2013-02" db="EMBL/GenBank/DDBJ databases">
        <title>The Genome Sequence of Plasmodium inui San Antonio 1.</title>
        <authorList>
            <consortium name="The Broad Institute Genome Sequencing Platform"/>
            <consortium name="The Broad Institute Genome Sequencing Center for Infectious Disease"/>
            <person name="Neafsey D."/>
            <person name="Cheeseman I."/>
            <person name="Volkman S."/>
            <person name="Adams J."/>
            <person name="Walker B."/>
            <person name="Young S.K."/>
            <person name="Zeng Q."/>
            <person name="Gargeya S."/>
            <person name="Fitzgerald M."/>
            <person name="Haas B."/>
            <person name="Abouelleil A."/>
            <person name="Alvarado L."/>
            <person name="Arachchi H.M."/>
            <person name="Berlin A.M."/>
            <person name="Chapman S.B."/>
            <person name="Dewar J."/>
            <person name="Goldberg J."/>
            <person name="Griggs A."/>
            <person name="Gujja S."/>
            <person name="Hansen M."/>
            <person name="Howarth C."/>
            <person name="Imamovic A."/>
            <person name="Larimer J."/>
            <person name="McCowan C."/>
            <person name="Murphy C."/>
            <person name="Neiman D."/>
            <person name="Pearson M."/>
            <person name="Priest M."/>
            <person name="Roberts A."/>
            <person name="Saif S."/>
            <person name="Shea T."/>
            <person name="Sisk P."/>
            <person name="Sykes S."/>
            <person name="Wortman J."/>
            <person name="Nusbaum C."/>
            <person name="Birren B."/>
        </authorList>
    </citation>
    <scope>NUCLEOTIDE SEQUENCE [LARGE SCALE GENOMIC DNA]</scope>
    <source>
        <strain evidence="2 3">San Antonio 1</strain>
    </source>
</reference>
<proteinExistence type="predicted"/>
<dbReference type="RefSeq" id="XP_008814802.1">
    <property type="nucleotide sequence ID" value="XM_008816580.1"/>
</dbReference>
<organism evidence="2 3">
    <name type="scientific">Plasmodium inui San Antonio 1</name>
    <dbReference type="NCBI Taxonomy" id="1237626"/>
    <lineage>
        <taxon>Eukaryota</taxon>
        <taxon>Sar</taxon>
        <taxon>Alveolata</taxon>
        <taxon>Apicomplexa</taxon>
        <taxon>Aconoidasida</taxon>
        <taxon>Haemosporida</taxon>
        <taxon>Plasmodiidae</taxon>
        <taxon>Plasmodium</taxon>
        <taxon>Plasmodium (Plasmodium)</taxon>
    </lineage>
</organism>
<dbReference type="Proteomes" id="UP000030640">
    <property type="component" value="Unassembled WGS sequence"/>
</dbReference>
<evidence type="ECO:0000313" key="3">
    <source>
        <dbReference type="Proteomes" id="UP000030640"/>
    </source>
</evidence>
<feature type="compositionally biased region" description="Basic and acidic residues" evidence="1">
    <location>
        <begin position="914"/>
        <end position="924"/>
    </location>
</feature>
<dbReference type="EMBL" id="KI965462">
    <property type="protein sequence ID" value="EUD68572.1"/>
    <property type="molecule type" value="Genomic_DNA"/>
</dbReference>
<dbReference type="OrthoDB" id="376829at2759"/>
<evidence type="ECO:0000256" key="1">
    <source>
        <dbReference type="SAM" id="MobiDB-lite"/>
    </source>
</evidence>